<dbReference type="EMBL" id="FNAI01000001">
    <property type="protein sequence ID" value="SDD39567.1"/>
    <property type="molecule type" value="Genomic_DNA"/>
</dbReference>
<keyword evidence="2" id="KW-1185">Reference proteome</keyword>
<evidence type="ECO:0000313" key="2">
    <source>
        <dbReference type="Proteomes" id="UP000199072"/>
    </source>
</evidence>
<name>A0A1G6UG49_9SPHI</name>
<reference evidence="1 2" key="1">
    <citation type="submission" date="2016-10" db="EMBL/GenBank/DDBJ databases">
        <authorList>
            <person name="de Groot N.N."/>
        </authorList>
    </citation>
    <scope>NUCLEOTIDE SEQUENCE [LARGE SCALE GENOMIC DNA]</scope>
    <source>
        <strain evidence="1 2">47C3B</strain>
    </source>
</reference>
<proteinExistence type="predicted"/>
<accession>A0A1G6UG49</accession>
<evidence type="ECO:0000313" key="1">
    <source>
        <dbReference type="EMBL" id="SDD39567.1"/>
    </source>
</evidence>
<gene>
    <name evidence="1" type="ORF">SAMN05216464_101617</name>
</gene>
<dbReference type="Proteomes" id="UP000199072">
    <property type="component" value="Unassembled WGS sequence"/>
</dbReference>
<dbReference type="STRING" id="1391627.SAMN05216464_101617"/>
<organism evidence="1 2">
    <name type="scientific">Mucilaginibacter pineti</name>
    <dbReference type="NCBI Taxonomy" id="1391627"/>
    <lineage>
        <taxon>Bacteria</taxon>
        <taxon>Pseudomonadati</taxon>
        <taxon>Bacteroidota</taxon>
        <taxon>Sphingobacteriia</taxon>
        <taxon>Sphingobacteriales</taxon>
        <taxon>Sphingobacteriaceae</taxon>
        <taxon>Mucilaginibacter</taxon>
    </lineage>
</organism>
<dbReference type="AlphaFoldDB" id="A0A1G6UG49"/>
<protein>
    <submittedName>
        <fullName evidence="1">Uncharacterized protein</fullName>
    </submittedName>
</protein>
<sequence>MNRINETFNIKAKKKYYTYIFNPYIILQDEQSIKAAGQVKLENHYF</sequence>